<dbReference type="InterPro" id="IPR003439">
    <property type="entry name" value="ABC_transporter-like_ATP-bd"/>
</dbReference>
<dbReference type="SUPFAM" id="SSF52540">
    <property type="entry name" value="P-loop containing nucleoside triphosphate hydrolases"/>
    <property type="match status" value="1"/>
</dbReference>
<dbReference type="STRING" id="1341695.BBOMB_0134"/>
<dbReference type="AlphaFoldDB" id="A0A080N1U9"/>
<reference evidence="6 7" key="1">
    <citation type="journal article" date="2014" name="Appl. Environ. Microbiol.">
        <title>Genomic encyclopedia of type strains of the genus Bifidobacterium.</title>
        <authorList>
            <person name="Milani C."/>
            <person name="Lugli G.A."/>
            <person name="Duranti S."/>
            <person name="Turroni F."/>
            <person name="Bottacini F."/>
            <person name="Mangifesta M."/>
            <person name="Sanchez B."/>
            <person name="Viappiani A."/>
            <person name="Mancabelli L."/>
            <person name="Taminiau B."/>
            <person name="Delcenserie V."/>
            <person name="Barrangou R."/>
            <person name="Margolles A."/>
            <person name="van Sinderen D."/>
            <person name="Ventura M."/>
        </authorList>
    </citation>
    <scope>NUCLEOTIDE SEQUENCE [LARGE SCALE GENOMIC DNA]</scope>
    <source>
        <strain evidence="6 7">DSM 19703</strain>
    </source>
</reference>
<evidence type="ECO:0000259" key="5">
    <source>
        <dbReference type="PROSITE" id="PS50893"/>
    </source>
</evidence>
<sequence length="320" mass="35299">MNDSPSMSDAMTKVDGFDPYVSQTSNDAGSGPDRAPAFTVGRDDADTSYALRVSDVGKAYTSGFRLHDITFDLPKGYIMGLIGPNGAGKSTLIKLILNMVHRDCGSVEVLGLDCVADEIEIKQQLGIVFDTSYFPEYWKVDTVCAAFSKVYDGFDRSVFDGYVRRFDIDPKKRVKDLSRGMQMKLMLAGALSHDAKLLILDEPTSGLDVLARDELMDILSQYIGDGERSVLFSTHVTSDLERSADFITYITDGTIFYSGPKDEFTDGFYLVKGAPEDLAGIQEMALGVHPLPHRLRCLGAGGAYQPRSWLRIHHRAGEHR</sequence>
<name>A0A080N1U9_9BIFI</name>
<organism evidence="6 7">
    <name type="scientific">Bifidobacterium bombi DSM 19703</name>
    <dbReference type="NCBI Taxonomy" id="1341695"/>
    <lineage>
        <taxon>Bacteria</taxon>
        <taxon>Bacillati</taxon>
        <taxon>Actinomycetota</taxon>
        <taxon>Actinomycetes</taxon>
        <taxon>Bifidobacteriales</taxon>
        <taxon>Bifidobacteriaceae</taxon>
        <taxon>Bifidobacterium</taxon>
    </lineage>
</organism>
<dbReference type="PANTHER" id="PTHR42939:SF3">
    <property type="entry name" value="ABC TRANSPORTER ATP-BINDING COMPONENT"/>
    <property type="match status" value="1"/>
</dbReference>
<feature type="region of interest" description="Disordered" evidence="4">
    <location>
        <begin position="21"/>
        <end position="40"/>
    </location>
</feature>
<dbReference type="GO" id="GO:0016887">
    <property type="term" value="F:ATP hydrolysis activity"/>
    <property type="evidence" value="ECO:0007669"/>
    <property type="project" value="InterPro"/>
</dbReference>
<dbReference type="PANTHER" id="PTHR42939">
    <property type="entry name" value="ABC TRANSPORTER ATP-BINDING PROTEIN ALBC-RELATED"/>
    <property type="match status" value="1"/>
</dbReference>
<accession>A0A080N1U9</accession>
<feature type="domain" description="ABC transporter" evidence="5">
    <location>
        <begin position="51"/>
        <end position="277"/>
    </location>
</feature>
<protein>
    <submittedName>
        <fullName evidence="6">ABC transporter, ATP-binding protein</fullName>
        <ecNumber evidence="6">3.6.3.28</ecNumber>
    </submittedName>
</protein>
<dbReference type="CDD" id="cd03230">
    <property type="entry name" value="ABC_DR_subfamily_A"/>
    <property type="match status" value="1"/>
</dbReference>
<dbReference type="Pfam" id="PF00005">
    <property type="entry name" value="ABC_tran"/>
    <property type="match status" value="1"/>
</dbReference>
<keyword evidence="1" id="KW-0813">Transport</keyword>
<evidence type="ECO:0000256" key="2">
    <source>
        <dbReference type="ARBA" id="ARBA00022741"/>
    </source>
</evidence>
<gene>
    <name evidence="6" type="ORF">BBOMB_0134</name>
</gene>
<dbReference type="InterPro" id="IPR027417">
    <property type="entry name" value="P-loop_NTPase"/>
</dbReference>
<keyword evidence="7" id="KW-1185">Reference proteome</keyword>
<dbReference type="Gene3D" id="3.40.50.300">
    <property type="entry name" value="P-loop containing nucleotide triphosphate hydrolases"/>
    <property type="match status" value="1"/>
</dbReference>
<evidence type="ECO:0000256" key="1">
    <source>
        <dbReference type="ARBA" id="ARBA00022448"/>
    </source>
</evidence>
<dbReference type="SMART" id="SM00382">
    <property type="entry name" value="AAA"/>
    <property type="match status" value="1"/>
</dbReference>
<proteinExistence type="predicted"/>
<keyword evidence="6" id="KW-0378">Hydrolase</keyword>
<evidence type="ECO:0000256" key="3">
    <source>
        <dbReference type="ARBA" id="ARBA00022840"/>
    </source>
</evidence>
<keyword evidence="2" id="KW-0547">Nucleotide-binding</keyword>
<evidence type="ECO:0000256" key="4">
    <source>
        <dbReference type="SAM" id="MobiDB-lite"/>
    </source>
</evidence>
<evidence type="ECO:0000313" key="6">
    <source>
        <dbReference type="EMBL" id="KFF30822.1"/>
    </source>
</evidence>
<dbReference type="eggNOG" id="COG1131">
    <property type="taxonomic scope" value="Bacteria"/>
</dbReference>
<dbReference type="InterPro" id="IPR051782">
    <property type="entry name" value="ABC_Transporter_VariousFunc"/>
</dbReference>
<dbReference type="Proteomes" id="UP000028730">
    <property type="component" value="Unassembled WGS sequence"/>
</dbReference>
<dbReference type="PROSITE" id="PS50893">
    <property type="entry name" value="ABC_TRANSPORTER_2"/>
    <property type="match status" value="1"/>
</dbReference>
<dbReference type="EC" id="3.6.3.28" evidence="6"/>
<dbReference type="InterPro" id="IPR003593">
    <property type="entry name" value="AAA+_ATPase"/>
</dbReference>
<evidence type="ECO:0000313" key="7">
    <source>
        <dbReference type="Proteomes" id="UP000028730"/>
    </source>
</evidence>
<dbReference type="EMBL" id="ATLK01000001">
    <property type="protein sequence ID" value="KFF30822.1"/>
    <property type="molecule type" value="Genomic_DNA"/>
</dbReference>
<keyword evidence="3 6" id="KW-0067">ATP-binding</keyword>
<comment type="caution">
    <text evidence="6">The sequence shown here is derived from an EMBL/GenBank/DDBJ whole genome shotgun (WGS) entry which is preliminary data.</text>
</comment>
<dbReference type="GO" id="GO:0005524">
    <property type="term" value="F:ATP binding"/>
    <property type="evidence" value="ECO:0007669"/>
    <property type="project" value="UniProtKB-KW"/>
</dbReference>